<dbReference type="EMBL" id="AP014936">
    <property type="protein sequence ID" value="BAU48282.1"/>
    <property type="molecule type" value="Genomic_DNA"/>
</dbReference>
<dbReference type="PANTHER" id="PTHR44196:SF1">
    <property type="entry name" value="DEHYDROGENASE_REDUCTASE SDR FAMILY MEMBER 7B"/>
    <property type="match status" value="1"/>
</dbReference>
<dbReference type="SUPFAM" id="SSF51735">
    <property type="entry name" value="NAD(P)-binding Rossmann-fold domains"/>
    <property type="match status" value="1"/>
</dbReference>
<dbReference type="CDD" id="cd05233">
    <property type="entry name" value="SDR_c"/>
    <property type="match status" value="1"/>
</dbReference>
<dbReference type="AlphaFoldDB" id="A0A1B4V6S1"/>
<keyword evidence="5" id="KW-1185">Reference proteome</keyword>
<comment type="similarity">
    <text evidence="1 3">Belongs to the short-chain dehydrogenases/reductases (SDR) family.</text>
</comment>
<protein>
    <submittedName>
        <fullName evidence="4">Short-chain dehydrogenase</fullName>
    </submittedName>
</protein>
<evidence type="ECO:0000256" key="2">
    <source>
        <dbReference type="ARBA" id="ARBA00023002"/>
    </source>
</evidence>
<dbReference type="InterPro" id="IPR036291">
    <property type="entry name" value="NAD(P)-bd_dom_sf"/>
</dbReference>
<evidence type="ECO:0000313" key="4">
    <source>
        <dbReference type="EMBL" id="BAU48282.1"/>
    </source>
</evidence>
<name>A0A1B4V6S1_9GAMM</name>
<dbReference type="PANTHER" id="PTHR44196">
    <property type="entry name" value="DEHYDROGENASE/REDUCTASE SDR FAMILY MEMBER 7B"/>
    <property type="match status" value="1"/>
</dbReference>
<accession>A0A1B4V6S1</accession>
<dbReference type="KEGG" id="sva:SVA_1728"/>
<dbReference type="RefSeq" id="WP_169924027.1">
    <property type="nucleotide sequence ID" value="NZ_AP014936.1"/>
</dbReference>
<dbReference type="Proteomes" id="UP000218899">
    <property type="component" value="Chromosome"/>
</dbReference>
<evidence type="ECO:0000256" key="3">
    <source>
        <dbReference type="RuleBase" id="RU000363"/>
    </source>
</evidence>
<gene>
    <name evidence="4" type="ORF">SVA_1728</name>
</gene>
<keyword evidence="2" id="KW-0560">Oxidoreductase</keyword>
<sequence length="241" mass="25926">MPALRGKVALVTGGARGLGAEVCRVLARHGADVVCADVREDLAEGLVQEIRGAEGQASTIALDVRDPQAVADAVGRLVRSHDRVDIVVNNAAIDITVAADELAVDDWRRIIDTNLNGPYWLCRSVFPVMKRQGGGQIVNIASTAAKRAWPNATGYHASKWGLLGLSHALHAEGRAHGIKVTAVVSGGMRTPFLLDRFPDIDVNTLQDPRHVADTILFVLTRPPETVIPEIMVLPMTETSWP</sequence>
<evidence type="ECO:0000313" key="5">
    <source>
        <dbReference type="Proteomes" id="UP000218899"/>
    </source>
</evidence>
<dbReference type="PRINTS" id="PR00080">
    <property type="entry name" value="SDRFAMILY"/>
</dbReference>
<dbReference type="FunFam" id="3.40.50.720:FF:000084">
    <property type="entry name" value="Short-chain dehydrogenase reductase"/>
    <property type="match status" value="1"/>
</dbReference>
<proteinExistence type="inferred from homology"/>
<dbReference type="Pfam" id="PF00106">
    <property type="entry name" value="adh_short"/>
    <property type="match status" value="1"/>
</dbReference>
<dbReference type="InterPro" id="IPR002347">
    <property type="entry name" value="SDR_fam"/>
</dbReference>
<organism evidence="4 5">
    <name type="scientific">Sulfurifustis variabilis</name>
    <dbReference type="NCBI Taxonomy" id="1675686"/>
    <lineage>
        <taxon>Bacteria</taxon>
        <taxon>Pseudomonadati</taxon>
        <taxon>Pseudomonadota</taxon>
        <taxon>Gammaproteobacteria</taxon>
        <taxon>Acidiferrobacterales</taxon>
        <taxon>Acidiferrobacteraceae</taxon>
        <taxon>Sulfurifustis</taxon>
    </lineage>
</organism>
<dbReference type="PRINTS" id="PR00081">
    <property type="entry name" value="GDHRDH"/>
</dbReference>
<dbReference type="GO" id="GO:0016491">
    <property type="term" value="F:oxidoreductase activity"/>
    <property type="evidence" value="ECO:0007669"/>
    <property type="project" value="UniProtKB-KW"/>
</dbReference>
<dbReference type="Gene3D" id="3.40.50.720">
    <property type="entry name" value="NAD(P)-binding Rossmann-like Domain"/>
    <property type="match status" value="1"/>
</dbReference>
<dbReference type="GO" id="GO:0016020">
    <property type="term" value="C:membrane"/>
    <property type="evidence" value="ECO:0007669"/>
    <property type="project" value="TreeGrafter"/>
</dbReference>
<reference evidence="4 5" key="1">
    <citation type="submission" date="2015-08" db="EMBL/GenBank/DDBJ databases">
        <title>Complete genome sequence of Sulfurifustis variabilis.</title>
        <authorList>
            <person name="Miura A."/>
            <person name="Kojima H."/>
            <person name="Fukui M."/>
        </authorList>
    </citation>
    <scope>NUCLEOTIDE SEQUENCE [LARGE SCALE GENOMIC DNA]</scope>
    <source>
        <strain evidence="5">skN76</strain>
    </source>
</reference>
<evidence type="ECO:0000256" key="1">
    <source>
        <dbReference type="ARBA" id="ARBA00006484"/>
    </source>
</evidence>